<feature type="domain" description="Heparin-sulfate lyase N-terminal" evidence="6">
    <location>
        <begin position="89"/>
        <end position="285"/>
    </location>
</feature>
<organism evidence="7 8">
    <name type="scientific">Thalassobacter stenotrophicus</name>
    <dbReference type="NCBI Taxonomy" id="266809"/>
    <lineage>
        <taxon>Bacteria</taxon>
        <taxon>Pseudomonadati</taxon>
        <taxon>Pseudomonadota</taxon>
        <taxon>Alphaproteobacteria</taxon>
        <taxon>Rhodobacterales</taxon>
        <taxon>Roseobacteraceae</taxon>
        <taxon>Thalassobacter</taxon>
    </lineage>
</organism>
<dbReference type="AlphaFoldDB" id="A0A0P1F1N8"/>
<sequence>MSRYGLIARTAPKLGLRNVARVALYRARLKSGWRPRPPDTPCPEGAVYGLGDSDRQGGSVTLKLFGWYPVELGAAPDWHADPFGAGTRQDPDVDWVAALQRIGDGDVKRYWELSRFYWLPQFALAARNGDADAATRMENWLRDWVDANPPYRSINWACGQEASIRLMNLALAALILDTWCDPSPTMRWLVEVHARRIRPTLSYALGQDNNHGTAEACGIYVAGSWGKRWSMPNADRCARTGLRWLNDRALRMIQADGSPCQYSTTYHRANLEGFCLAGLWAEKTGAPRLGTEARSRILDGARWLQAIVDPATGDAPNLGPNDGSHLFTVSQADYRDFRPTVALAAVLFDNERPWPDYDDPRVSALGLKQGDHFWPSPTSRSSDVGGYHVLRVGQAMAVLRYPRFRYRPSQADALHVDLWHAGRNLLRDGGTFSYNAEGAEWFAGTAAHNTIEFDGRDQMPRLGRFLFGDWLKAEAVEPVLDNGVKASAAAAYTDARGAQHHRAITLSAGSLVCWDAITGNFEEACLRWRLVPGEWYFEGDIVRNGNYSVAIEFDGMPISPTLGTTMESRYYLRKTEIPEISVKVSRPGILITKVGF</sequence>
<evidence type="ECO:0000256" key="2">
    <source>
        <dbReference type="ARBA" id="ARBA00022729"/>
    </source>
</evidence>
<evidence type="ECO:0000256" key="1">
    <source>
        <dbReference type="ARBA" id="ARBA00004418"/>
    </source>
</evidence>
<dbReference type="PANTHER" id="PTHR39210:SF1">
    <property type="entry name" value="HEPARIN-SULFATE LYASE"/>
    <property type="match status" value="1"/>
</dbReference>
<dbReference type="SUPFAM" id="SSF48230">
    <property type="entry name" value="Chondroitin AC/alginate lyase"/>
    <property type="match status" value="1"/>
</dbReference>
<dbReference type="InterPro" id="IPR031680">
    <property type="entry name" value="Hepar_II_III_N"/>
</dbReference>
<dbReference type="RefSeq" id="WP_048599750.1">
    <property type="nucleotide sequence ID" value="NZ_CYRX01000032.1"/>
</dbReference>
<evidence type="ECO:0000256" key="3">
    <source>
        <dbReference type="ARBA" id="ARBA00022764"/>
    </source>
</evidence>
<dbReference type="Pfam" id="PF16889">
    <property type="entry name" value="Hepar_II_III_N"/>
    <property type="match status" value="1"/>
</dbReference>
<dbReference type="Gene3D" id="1.50.10.100">
    <property type="entry name" value="Chondroitin AC/alginate lyase"/>
    <property type="match status" value="1"/>
</dbReference>
<dbReference type="InterPro" id="IPR008929">
    <property type="entry name" value="Chondroitin_lyas"/>
</dbReference>
<dbReference type="PANTHER" id="PTHR39210">
    <property type="entry name" value="HEPARIN-SULFATE LYASE"/>
    <property type="match status" value="1"/>
</dbReference>
<keyword evidence="3" id="KW-0574">Periplasm</keyword>
<keyword evidence="2" id="KW-0732">Signal</keyword>
<evidence type="ECO:0000259" key="5">
    <source>
        <dbReference type="Pfam" id="PF07940"/>
    </source>
</evidence>
<feature type="domain" description="Heparinase II/III-like C-terminal" evidence="5">
    <location>
        <begin position="378"/>
        <end position="532"/>
    </location>
</feature>
<dbReference type="Proteomes" id="UP000051298">
    <property type="component" value="Unassembled WGS sequence"/>
</dbReference>
<dbReference type="Pfam" id="PF07940">
    <property type="entry name" value="Hepar_II_III_C"/>
    <property type="match status" value="1"/>
</dbReference>
<dbReference type="Gene3D" id="2.70.98.70">
    <property type="match status" value="1"/>
</dbReference>
<evidence type="ECO:0000313" key="7">
    <source>
        <dbReference type="EMBL" id="CUH61449.1"/>
    </source>
</evidence>
<comment type="subcellular location">
    <subcellularLocation>
        <location evidence="1">Periplasm</location>
    </subcellularLocation>
</comment>
<name>A0A0P1F1N8_9RHOB</name>
<accession>A0A0P1F1N8</accession>
<gene>
    <name evidence="7" type="ORF">THS5294_02757</name>
</gene>
<reference evidence="7 8" key="1">
    <citation type="submission" date="2015-09" db="EMBL/GenBank/DDBJ databases">
        <authorList>
            <consortium name="Swine Surveillance"/>
        </authorList>
    </citation>
    <scope>NUCLEOTIDE SEQUENCE [LARGE SCALE GENOMIC DNA]</scope>
    <source>
        <strain evidence="7 8">CECT 5294</strain>
    </source>
</reference>
<dbReference type="GO" id="GO:0016829">
    <property type="term" value="F:lyase activity"/>
    <property type="evidence" value="ECO:0007669"/>
    <property type="project" value="UniProtKB-KW"/>
</dbReference>
<proteinExistence type="predicted"/>
<evidence type="ECO:0000256" key="4">
    <source>
        <dbReference type="ARBA" id="ARBA00023239"/>
    </source>
</evidence>
<dbReference type="GO" id="GO:0042597">
    <property type="term" value="C:periplasmic space"/>
    <property type="evidence" value="ECO:0007669"/>
    <property type="project" value="UniProtKB-SubCell"/>
</dbReference>
<dbReference type="EMBL" id="CYRX01000032">
    <property type="protein sequence ID" value="CUH61449.1"/>
    <property type="molecule type" value="Genomic_DNA"/>
</dbReference>
<keyword evidence="4" id="KW-0456">Lyase</keyword>
<evidence type="ECO:0000313" key="8">
    <source>
        <dbReference type="Proteomes" id="UP000051298"/>
    </source>
</evidence>
<evidence type="ECO:0000259" key="6">
    <source>
        <dbReference type="Pfam" id="PF16889"/>
    </source>
</evidence>
<dbReference type="InterPro" id="IPR012480">
    <property type="entry name" value="Hepar_II_III_C"/>
</dbReference>
<protein>
    <submittedName>
        <fullName evidence="7">Heparinase II/III-like protein</fullName>
    </submittedName>
</protein>